<reference evidence="2" key="2">
    <citation type="submission" date="2015-01" db="EMBL/GenBank/DDBJ databases">
        <title>Evolutionary Origins and Diversification of the Mycorrhizal Mutualists.</title>
        <authorList>
            <consortium name="DOE Joint Genome Institute"/>
            <consortium name="Mycorrhizal Genomics Consortium"/>
            <person name="Kohler A."/>
            <person name="Kuo A."/>
            <person name="Nagy L.G."/>
            <person name="Floudas D."/>
            <person name="Copeland A."/>
            <person name="Barry K.W."/>
            <person name="Cichocki N."/>
            <person name="Veneault-Fourrey C."/>
            <person name="LaButti K."/>
            <person name="Lindquist E.A."/>
            <person name="Lipzen A."/>
            <person name="Lundell T."/>
            <person name="Morin E."/>
            <person name="Murat C."/>
            <person name="Riley R."/>
            <person name="Ohm R."/>
            <person name="Sun H."/>
            <person name="Tunlid A."/>
            <person name="Henrissat B."/>
            <person name="Grigoriev I.V."/>
            <person name="Hibbett D.S."/>
            <person name="Martin F."/>
        </authorList>
    </citation>
    <scope>NUCLEOTIDE SEQUENCE [LARGE SCALE GENOMIC DNA]</scope>
    <source>
        <strain evidence="2">h7</strain>
    </source>
</reference>
<organism evidence="1 2">
    <name type="scientific">Hebeloma cylindrosporum</name>
    <dbReference type="NCBI Taxonomy" id="76867"/>
    <lineage>
        <taxon>Eukaryota</taxon>
        <taxon>Fungi</taxon>
        <taxon>Dikarya</taxon>
        <taxon>Basidiomycota</taxon>
        <taxon>Agaricomycotina</taxon>
        <taxon>Agaricomycetes</taxon>
        <taxon>Agaricomycetidae</taxon>
        <taxon>Agaricales</taxon>
        <taxon>Agaricineae</taxon>
        <taxon>Hymenogastraceae</taxon>
        <taxon>Hebeloma</taxon>
    </lineage>
</organism>
<name>A0A0C2Y046_HEBCY</name>
<sequence length="111" mass="13136">MEFQERMESSEPAAIFRSRRSYIVYQRVLTRMSAQTRMVHTHVVYDTGGSEVRRCRDQRRKTAPTIQFLSSHYTTSNTLPPHFDLLTLFYLVPFPRTHAQFHFLTPTVRLS</sequence>
<keyword evidence="2" id="KW-1185">Reference proteome</keyword>
<dbReference type="HOGENOM" id="CLU_2158745_0_0_1"/>
<dbReference type="AlphaFoldDB" id="A0A0C2Y046"/>
<dbReference type="EMBL" id="KN831776">
    <property type="protein sequence ID" value="KIM43218.1"/>
    <property type="molecule type" value="Genomic_DNA"/>
</dbReference>
<protein>
    <submittedName>
        <fullName evidence="1">Uncharacterized protein</fullName>
    </submittedName>
</protein>
<gene>
    <name evidence="1" type="ORF">M413DRAFT_398585</name>
</gene>
<proteinExistence type="predicted"/>
<evidence type="ECO:0000313" key="2">
    <source>
        <dbReference type="Proteomes" id="UP000053424"/>
    </source>
</evidence>
<accession>A0A0C2Y046</accession>
<reference evidence="1 2" key="1">
    <citation type="submission" date="2014-04" db="EMBL/GenBank/DDBJ databases">
        <authorList>
            <consortium name="DOE Joint Genome Institute"/>
            <person name="Kuo A."/>
            <person name="Gay G."/>
            <person name="Dore J."/>
            <person name="Kohler A."/>
            <person name="Nagy L.G."/>
            <person name="Floudas D."/>
            <person name="Copeland A."/>
            <person name="Barry K.W."/>
            <person name="Cichocki N."/>
            <person name="Veneault-Fourrey C."/>
            <person name="LaButti K."/>
            <person name="Lindquist E.A."/>
            <person name="Lipzen A."/>
            <person name="Lundell T."/>
            <person name="Morin E."/>
            <person name="Murat C."/>
            <person name="Sun H."/>
            <person name="Tunlid A."/>
            <person name="Henrissat B."/>
            <person name="Grigoriev I.V."/>
            <person name="Hibbett D.S."/>
            <person name="Martin F."/>
            <person name="Nordberg H.P."/>
            <person name="Cantor M.N."/>
            <person name="Hua S.X."/>
        </authorList>
    </citation>
    <scope>NUCLEOTIDE SEQUENCE [LARGE SCALE GENOMIC DNA]</scope>
    <source>
        <strain evidence="2">h7</strain>
    </source>
</reference>
<evidence type="ECO:0000313" key="1">
    <source>
        <dbReference type="EMBL" id="KIM43218.1"/>
    </source>
</evidence>
<dbReference type="Proteomes" id="UP000053424">
    <property type="component" value="Unassembled WGS sequence"/>
</dbReference>